<dbReference type="InterPro" id="IPR014027">
    <property type="entry name" value="UDP-Glc/GDP-Man_DH_C"/>
</dbReference>
<dbReference type="InterPro" id="IPR001732">
    <property type="entry name" value="UDP-Glc/GDP-Man_DH_N"/>
</dbReference>
<dbReference type="GO" id="GO:0016616">
    <property type="term" value="F:oxidoreductase activity, acting on the CH-OH group of donors, NAD or NADP as acceptor"/>
    <property type="evidence" value="ECO:0007669"/>
    <property type="project" value="InterPro"/>
</dbReference>
<dbReference type="GO" id="GO:0016628">
    <property type="term" value="F:oxidoreductase activity, acting on the CH-CH group of donors, NAD or NADP as acceptor"/>
    <property type="evidence" value="ECO:0007669"/>
    <property type="project" value="InterPro"/>
</dbReference>
<evidence type="ECO:0000259" key="4">
    <source>
        <dbReference type="SMART" id="SM00984"/>
    </source>
</evidence>
<keyword evidence="2" id="KW-0520">NAD</keyword>
<evidence type="ECO:0000256" key="1">
    <source>
        <dbReference type="ARBA" id="ARBA00023002"/>
    </source>
</evidence>
<dbReference type="GO" id="GO:0000271">
    <property type="term" value="P:polysaccharide biosynthetic process"/>
    <property type="evidence" value="ECO:0007669"/>
    <property type="project" value="InterPro"/>
</dbReference>
<dbReference type="PIRSF" id="PIRSF000124">
    <property type="entry name" value="UDPglc_GDPman_dh"/>
    <property type="match status" value="1"/>
</dbReference>
<dbReference type="Pfam" id="PF00984">
    <property type="entry name" value="UDPG_MGDP_dh"/>
    <property type="match status" value="1"/>
</dbReference>
<dbReference type="SMART" id="SM00984">
    <property type="entry name" value="UDPG_MGDP_dh_C"/>
    <property type="match status" value="1"/>
</dbReference>
<dbReference type="SUPFAM" id="SSF51735">
    <property type="entry name" value="NAD(P)-binding Rossmann-fold domains"/>
    <property type="match status" value="1"/>
</dbReference>
<feature type="domain" description="UDP-glucose/GDP-mannose dehydrogenase C-terminal" evidence="4">
    <location>
        <begin position="346"/>
        <end position="446"/>
    </location>
</feature>
<dbReference type="Proteomes" id="UP000253324">
    <property type="component" value="Unassembled WGS sequence"/>
</dbReference>
<comment type="similarity">
    <text evidence="3">Belongs to the UDP-glucose/GDP-mannose dehydrogenase family.</text>
</comment>
<dbReference type="SUPFAM" id="SSF52413">
    <property type="entry name" value="UDP-glucose/GDP-mannose dehydrogenase C-terminal domain"/>
    <property type="match status" value="1"/>
</dbReference>
<dbReference type="InterPro" id="IPR036291">
    <property type="entry name" value="NAD(P)-bd_dom_sf"/>
</dbReference>
<proteinExistence type="inferred from homology"/>
<dbReference type="PANTHER" id="PTHR43491">
    <property type="entry name" value="UDP-N-ACETYL-D-MANNOSAMINE DEHYDROGENASE"/>
    <property type="match status" value="1"/>
</dbReference>
<evidence type="ECO:0000313" key="5">
    <source>
        <dbReference type="EMBL" id="RCW82293.1"/>
    </source>
</evidence>
<keyword evidence="1" id="KW-0560">Oxidoreductase</keyword>
<gene>
    <name evidence="5" type="ORF">C7476_108107</name>
</gene>
<dbReference type="PIRSF" id="PIRSF500136">
    <property type="entry name" value="UDP_ManNAc_DH"/>
    <property type="match status" value="1"/>
</dbReference>
<evidence type="ECO:0000256" key="2">
    <source>
        <dbReference type="ARBA" id="ARBA00023027"/>
    </source>
</evidence>
<organism evidence="5 6">
    <name type="scientific">Phyllobacterium bourgognense</name>
    <dbReference type="NCBI Taxonomy" id="314236"/>
    <lineage>
        <taxon>Bacteria</taxon>
        <taxon>Pseudomonadati</taxon>
        <taxon>Pseudomonadota</taxon>
        <taxon>Alphaproteobacteria</taxon>
        <taxon>Hyphomicrobiales</taxon>
        <taxon>Phyllobacteriaceae</taxon>
        <taxon>Phyllobacterium</taxon>
    </lineage>
</organism>
<dbReference type="Pfam" id="PF03720">
    <property type="entry name" value="UDPG_MGDP_dh_C"/>
    <property type="match status" value="1"/>
</dbReference>
<reference evidence="5 6" key="1">
    <citation type="submission" date="2018-07" db="EMBL/GenBank/DDBJ databases">
        <title>Genomic Encyclopedia of Type Strains, Phase III (KMG-III): the genomes of soil and plant-associated and newly described type strains.</title>
        <authorList>
            <person name="Whitman W."/>
        </authorList>
    </citation>
    <scope>NUCLEOTIDE SEQUENCE [LARGE SCALE GENOMIC DNA]</scope>
    <source>
        <strain evidence="5 6">31-25a</strain>
    </source>
</reference>
<dbReference type="InterPro" id="IPR014026">
    <property type="entry name" value="UDP-Glc/GDP-Man_DH_dimer"/>
</dbReference>
<protein>
    <submittedName>
        <fullName evidence="5">UDP-N-acetyl-D-glucosamine dehydrogenase</fullName>
    </submittedName>
</protein>
<dbReference type="Gene3D" id="3.40.50.720">
    <property type="entry name" value="NAD(P)-binding Rossmann-like Domain"/>
    <property type="match status" value="2"/>
</dbReference>
<dbReference type="PANTHER" id="PTHR43491:SF1">
    <property type="entry name" value="UDP-N-ACETYL-D-MANNOSAMINE DEHYDROGENASE"/>
    <property type="match status" value="1"/>
</dbReference>
<dbReference type="NCBIfam" id="TIGR03026">
    <property type="entry name" value="NDP-sugDHase"/>
    <property type="match status" value="1"/>
</dbReference>
<dbReference type="Pfam" id="PF03721">
    <property type="entry name" value="UDPG_MGDP_dh_N"/>
    <property type="match status" value="1"/>
</dbReference>
<evidence type="ECO:0000313" key="6">
    <source>
        <dbReference type="Proteomes" id="UP000253324"/>
    </source>
</evidence>
<evidence type="ECO:0000256" key="3">
    <source>
        <dbReference type="PIRNR" id="PIRNR000124"/>
    </source>
</evidence>
<dbReference type="GO" id="GO:0051287">
    <property type="term" value="F:NAD binding"/>
    <property type="evidence" value="ECO:0007669"/>
    <property type="project" value="InterPro"/>
</dbReference>
<keyword evidence="6" id="KW-1185">Reference proteome</keyword>
<dbReference type="InterPro" id="IPR017476">
    <property type="entry name" value="UDP-Glc/GDP-Man"/>
</dbReference>
<dbReference type="AlphaFoldDB" id="A0A368YQ05"/>
<dbReference type="InterPro" id="IPR008927">
    <property type="entry name" value="6-PGluconate_DH-like_C_sf"/>
</dbReference>
<dbReference type="InterPro" id="IPR036220">
    <property type="entry name" value="UDP-Glc/GDP-Man_DH_C_sf"/>
</dbReference>
<name>A0A368YQ05_9HYPH</name>
<dbReference type="InterPro" id="IPR028359">
    <property type="entry name" value="UDP_ManNAc/GlcNAc_DH"/>
</dbReference>
<sequence length="457" mass="49846">MAGSGASTRENILASSPFSELSGKISTRQARAGVIGLGYVGLPLAITLARSGFAVTGFDIDPGKKVALDAGHSYIEAVTNDALKSEVAAKRFRATIDFSELAKCDVIIICVPTPLTKHRDPDLSFVEATCRSIAAALRPGQLIVLESTTYPGTTDEVVKTILEKTGLKSGTDFFLGFSPEREDPGNRDFQTATIPKIVAGDGEKARELMQAFYGAAVETVVPVSSNATAEAVKLTENIFRSVNIALVNELKVVYAAMGIDIWEVIEAAKTKPFGYMPFYPGPGLGGHCIPIDPFYLTWKSREHELPTRFIELAGEINSAMPRHVVGKLAEALDIRAGKALSRSRILVMGLAYKKNVPDIRESPSLRLIEIIEERGGTADYHDPFVDEIPTTREYMMLKGRRSVDLDETSIRSYDAILISTDHDRVDYAALARWAPLILDTRNIFTRLGLMAEHVVKA</sequence>
<accession>A0A368YQ05</accession>
<dbReference type="EMBL" id="QPJM01000008">
    <property type="protein sequence ID" value="RCW82293.1"/>
    <property type="molecule type" value="Genomic_DNA"/>
</dbReference>
<dbReference type="SUPFAM" id="SSF48179">
    <property type="entry name" value="6-phosphogluconate dehydrogenase C-terminal domain-like"/>
    <property type="match status" value="1"/>
</dbReference>
<comment type="caution">
    <text evidence="5">The sequence shown here is derived from an EMBL/GenBank/DDBJ whole genome shotgun (WGS) entry which is preliminary data.</text>
</comment>